<accession>A0A178L5L2</accession>
<dbReference type="Proteomes" id="UP000078356">
    <property type="component" value="Unassembled WGS sequence"/>
</dbReference>
<evidence type="ECO:0000313" key="4">
    <source>
        <dbReference type="EMBL" id="OAN25038.1"/>
    </source>
</evidence>
<organism evidence="4 5">
    <name type="scientific">Pseudomonas oryzihabitans</name>
    <dbReference type="NCBI Taxonomy" id="47885"/>
    <lineage>
        <taxon>Bacteria</taxon>
        <taxon>Pseudomonadati</taxon>
        <taxon>Pseudomonadota</taxon>
        <taxon>Gammaproteobacteria</taxon>
        <taxon>Pseudomonadales</taxon>
        <taxon>Pseudomonadaceae</taxon>
        <taxon>Pseudomonas</taxon>
    </lineage>
</organism>
<dbReference type="InterPro" id="IPR041854">
    <property type="entry name" value="BFD-like_2Fe2S-bd_dom_sf"/>
</dbReference>
<proteinExistence type="predicted"/>
<dbReference type="Pfam" id="PF07992">
    <property type="entry name" value="Pyr_redox_2"/>
    <property type="match status" value="1"/>
</dbReference>
<dbReference type="OrthoDB" id="9801699at2"/>
<dbReference type="RefSeq" id="WP_009681605.1">
    <property type="nucleotide sequence ID" value="NZ_DYYY01000072.1"/>
</dbReference>
<protein>
    <submittedName>
        <fullName evidence="4">FAD/NAD(P)-binding oxidoreductase</fullName>
    </submittedName>
</protein>
<feature type="domain" description="FAD/NAD(P)-binding" evidence="3">
    <location>
        <begin position="7"/>
        <end position="307"/>
    </location>
</feature>
<dbReference type="InterPro" id="IPR017224">
    <property type="entry name" value="Opine_Oxase_asu/HCN_bsu"/>
</dbReference>
<dbReference type="PRINTS" id="PR00368">
    <property type="entry name" value="FADPNR"/>
</dbReference>
<reference evidence="4 5" key="1">
    <citation type="submission" date="2016-04" db="EMBL/GenBank/DDBJ databases">
        <title>Draft Genome Sequences of Staphylococcus capitis Strain H36, S. capitis Strain H65, S. cohnii Strain H62, S. hominis Strain H69, Mycobacterium iranicum Strain H39, Plantibacter sp. Strain H53, Pseudomonas oryzihabitans Strain H72, and Microbacterium sp. Strain H83, isolated from residential settings.</title>
        <authorList>
            <person name="Lymperopoulou D."/>
            <person name="Adams R.I."/>
            <person name="Lindow S."/>
            <person name="Coil D.A."/>
            <person name="Jospin G."/>
            <person name="Eisen J.A."/>
        </authorList>
    </citation>
    <scope>NUCLEOTIDE SEQUENCE [LARGE SCALE GENOMIC DNA]</scope>
    <source>
        <strain evidence="4 5">H72</strain>
    </source>
</reference>
<dbReference type="CDD" id="cd19946">
    <property type="entry name" value="GlpA-like_Fer2_BFD-like"/>
    <property type="match status" value="1"/>
</dbReference>
<evidence type="ECO:0000313" key="5">
    <source>
        <dbReference type="Proteomes" id="UP000078356"/>
    </source>
</evidence>
<evidence type="ECO:0000259" key="2">
    <source>
        <dbReference type="Pfam" id="PF04324"/>
    </source>
</evidence>
<feature type="domain" description="BFD-like [2Fe-2S]-binding" evidence="2">
    <location>
        <begin position="376"/>
        <end position="427"/>
    </location>
</feature>
<dbReference type="EMBL" id="LWCR01000052">
    <property type="protein sequence ID" value="OAN25038.1"/>
    <property type="molecule type" value="Genomic_DNA"/>
</dbReference>
<dbReference type="InterPro" id="IPR023753">
    <property type="entry name" value="FAD/NAD-binding_dom"/>
</dbReference>
<dbReference type="InterPro" id="IPR051691">
    <property type="entry name" value="Metab_Enz_Cyan_OpOx_G3PDH"/>
</dbReference>
<evidence type="ECO:0000259" key="3">
    <source>
        <dbReference type="Pfam" id="PF07992"/>
    </source>
</evidence>
<gene>
    <name evidence="4" type="ORF">A4V15_23985</name>
</gene>
<dbReference type="AlphaFoldDB" id="A0A178L5L2"/>
<dbReference type="PANTHER" id="PTHR42949">
    <property type="entry name" value="ANAEROBIC GLYCEROL-3-PHOSPHATE DEHYDROGENASE SUBUNIT B"/>
    <property type="match status" value="1"/>
</dbReference>
<dbReference type="PRINTS" id="PR00411">
    <property type="entry name" value="PNDRDTASEI"/>
</dbReference>
<dbReference type="InterPro" id="IPR007419">
    <property type="entry name" value="BFD-like_2Fe2S-bd_dom"/>
</dbReference>
<dbReference type="Pfam" id="PF04324">
    <property type="entry name" value="Fer2_BFD"/>
    <property type="match status" value="1"/>
</dbReference>
<dbReference type="SUPFAM" id="SSF51905">
    <property type="entry name" value="FAD/NAD(P)-binding domain"/>
    <property type="match status" value="1"/>
</dbReference>
<keyword evidence="1" id="KW-0560">Oxidoreductase</keyword>
<dbReference type="PANTHER" id="PTHR42949:SF3">
    <property type="entry name" value="ANAEROBIC GLYCEROL-3-PHOSPHATE DEHYDROGENASE SUBUNIT B"/>
    <property type="match status" value="1"/>
</dbReference>
<evidence type="ECO:0000256" key="1">
    <source>
        <dbReference type="ARBA" id="ARBA00023002"/>
    </source>
</evidence>
<comment type="caution">
    <text evidence="4">The sequence shown here is derived from an EMBL/GenBank/DDBJ whole genome shotgun (WGS) entry which is preliminary data.</text>
</comment>
<name>A0A178L5L2_9PSED</name>
<dbReference type="Gene3D" id="3.50.50.60">
    <property type="entry name" value="FAD/NAD(P)-binding domain"/>
    <property type="match status" value="2"/>
</dbReference>
<dbReference type="GO" id="GO:0016491">
    <property type="term" value="F:oxidoreductase activity"/>
    <property type="evidence" value="ECO:0007669"/>
    <property type="project" value="UniProtKB-KW"/>
</dbReference>
<sequence>MNNVPVDLVVVGAGPAGMAAACQARAQGLTVVVLDEQPALGGQIYRRIESAPEAIQHILGADYVAGRALAREFKASGAIHITGAVVWNVAASGEINYIANGHNEDIVGKYVVLASGAMERPFPIKGWTLPGVMGAGAGQIMLKGAGALPTEPVVLAGCGPLLYLLAWQYLRAGVAIKALVDTTPQSAYVRALREAAGALKGWRDLAKGMKLLASIKRHGVKVYSGATDLAIVGDHAAQGIQFKHRGQRTSVASSLVLLHQGVVPNAQLSLSTGAAHYWSPEQLCWLPHTDEHGRLGDTVIYVAGDSRGIVGAKASAVQGRLAALAIGAQLGSLQGLGHQLAGLAQQLENATSIRKFLDVLYRPQEENRIPADDNVLVCRCEEVTAGQIRSYVALGCHGPNQTKAFGRCGMGPCQGRFCGLTVTEIIAKTRNVDPNEVGHYRVRAPIKPILLGELTH</sequence>
<dbReference type="InterPro" id="IPR036188">
    <property type="entry name" value="FAD/NAD-bd_sf"/>
</dbReference>
<dbReference type="Gene3D" id="1.10.10.1100">
    <property type="entry name" value="BFD-like [2Fe-2S]-binding domain"/>
    <property type="match status" value="1"/>
</dbReference>
<dbReference type="PIRSF" id="PIRSF037495">
    <property type="entry name" value="Opine_OX_OoxA/HcnB"/>
    <property type="match status" value="1"/>
</dbReference>